<dbReference type="Pfam" id="PF00196">
    <property type="entry name" value="GerE"/>
    <property type="match status" value="1"/>
</dbReference>
<protein>
    <submittedName>
        <fullName evidence="9">Response regulator transcription factor</fullName>
    </submittedName>
</protein>
<evidence type="ECO:0000313" key="9">
    <source>
        <dbReference type="EMBL" id="QQK81978.1"/>
    </source>
</evidence>
<dbReference type="Pfam" id="PF00072">
    <property type="entry name" value="Response_reg"/>
    <property type="match status" value="1"/>
</dbReference>
<sequence>MLKVLLVDDHLVVLKGLRFFLQTRPEIDIVGEAQDGEEALQKVEEFQPDIVLMDVIMPKMDGIEATKRIKADDPNVKVIILTSSSDKDHVLPAIRAGASGYQLKDVDPSLLEEAMIAVMGGETSLHPQVSNQLMTHVAKADEHDGRFHALTPRERDILKHITYGQSNREMAAELHITEKTVKTHMTSILGKMEVQDRTQAAIHALKHRWFET</sequence>
<dbReference type="InterPro" id="IPR058245">
    <property type="entry name" value="NreC/VraR/RcsB-like_REC"/>
</dbReference>
<name>A0A7T7CH86_9BACI</name>
<dbReference type="SUPFAM" id="SSF52172">
    <property type="entry name" value="CheY-like"/>
    <property type="match status" value="1"/>
</dbReference>
<keyword evidence="10" id="KW-1185">Reference proteome</keyword>
<evidence type="ECO:0000259" key="7">
    <source>
        <dbReference type="PROSITE" id="PS50043"/>
    </source>
</evidence>
<reference evidence="9 10" key="1">
    <citation type="submission" date="2020-06" db="EMBL/GenBank/DDBJ databases">
        <title>Genomic analysis of Salicibibacter sp. NKC21-4.</title>
        <authorList>
            <person name="Oh Y.J."/>
        </authorList>
    </citation>
    <scope>NUCLEOTIDE SEQUENCE [LARGE SCALE GENOMIC DNA]</scope>
    <source>
        <strain evidence="9 10">NKC21-4</strain>
    </source>
</reference>
<dbReference type="KEGG" id="scib:HUG20_12830"/>
<evidence type="ECO:0000256" key="1">
    <source>
        <dbReference type="ARBA" id="ARBA00004496"/>
    </source>
</evidence>
<dbReference type="EMBL" id="CP054706">
    <property type="protein sequence ID" value="QQK81978.1"/>
    <property type="molecule type" value="Genomic_DNA"/>
</dbReference>
<dbReference type="Gene3D" id="3.40.50.2300">
    <property type="match status" value="1"/>
</dbReference>
<keyword evidence="5" id="KW-0804">Transcription</keyword>
<dbReference type="PRINTS" id="PR00038">
    <property type="entry name" value="HTHLUXR"/>
</dbReference>
<dbReference type="InterPro" id="IPR001789">
    <property type="entry name" value="Sig_transdc_resp-reg_receiver"/>
</dbReference>
<organism evidence="9 10">
    <name type="scientific">Salicibibacter cibi</name>
    <dbReference type="NCBI Taxonomy" id="2743001"/>
    <lineage>
        <taxon>Bacteria</taxon>
        <taxon>Bacillati</taxon>
        <taxon>Bacillota</taxon>
        <taxon>Bacilli</taxon>
        <taxon>Bacillales</taxon>
        <taxon>Bacillaceae</taxon>
        <taxon>Salicibibacter</taxon>
    </lineage>
</organism>
<dbReference type="PANTHER" id="PTHR43214">
    <property type="entry name" value="TWO-COMPONENT RESPONSE REGULATOR"/>
    <property type="match status" value="1"/>
</dbReference>
<comment type="subcellular location">
    <subcellularLocation>
        <location evidence="1">Cytoplasm</location>
    </subcellularLocation>
</comment>
<dbReference type="AlphaFoldDB" id="A0A7T7CH86"/>
<dbReference type="PROSITE" id="PS50110">
    <property type="entry name" value="RESPONSE_REGULATORY"/>
    <property type="match status" value="1"/>
</dbReference>
<evidence type="ECO:0000256" key="5">
    <source>
        <dbReference type="ARBA" id="ARBA00023163"/>
    </source>
</evidence>
<dbReference type="InterPro" id="IPR000792">
    <property type="entry name" value="Tscrpt_reg_LuxR_C"/>
</dbReference>
<proteinExistence type="predicted"/>
<dbReference type="InterPro" id="IPR039420">
    <property type="entry name" value="WalR-like"/>
</dbReference>
<dbReference type="RefSeq" id="WP_200090508.1">
    <property type="nucleotide sequence ID" value="NZ_CP054706.1"/>
</dbReference>
<evidence type="ECO:0000259" key="8">
    <source>
        <dbReference type="PROSITE" id="PS50110"/>
    </source>
</evidence>
<evidence type="ECO:0000256" key="6">
    <source>
        <dbReference type="PROSITE-ProRule" id="PRU00169"/>
    </source>
</evidence>
<dbReference type="SUPFAM" id="SSF46894">
    <property type="entry name" value="C-terminal effector domain of the bipartite response regulators"/>
    <property type="match status" value="1"/>
</dbReference>
<dbReference type="Proteomes" id="UP000595349">
    <property type="component" value="Chromosome"/>
</dbReference>
<feature type="domain" description="Response regulatory" evidence="8">
    <location>
        <begin position="3"/>
        <end position="119"/>
    </location>
</feature>
<feature type="domain" description="HTH luxR-type" evidence="7">
    <location>
        <begin position="143"/>
        <end position="208"/>
    </location>
</feature>
<dbReference type="CDD" id="cd06170">
    <property type="entry name" value="LuxR_C_like"/>
    <property type="match status" value="1"/>
</dbReference>
<dbReference type="InterPro" id="IPR011006">
    <property type="entry name" value="CheY-like_superfamily"/>
</dbReference>
<dbReference type="GO" id="GO:0000160">
    <property type="term" value="P:phosphorelay signal transduction system"/>
    <property type="evidence" value="ECO:0007669"/>
    <property type="project" value="InterPro"/>
</dbReference>
<keyword evidence="3" id="KW-0805">Transcription regulation</keyword>
<dbReference type="SMART" id="SM00448">
    <property type="entry name" value="REC"/>
    <property type="match status" value="1"/>
</dbReference>
<dbReference type="SMART" id="SM00421">
    <property type="entry name" value="HTH_LUXR"/>
    <property type="match status" value="1"/>
</dbReference>
<evidence type="ECO:0000256" key="2">
    <source>
        <dbReference type="ARBA" id="ARBA00022553"/>
    </source>
</evidence>
<keyword evidence="4" id="KW-0238">DNA-binding</keyword>
<dbReference type="GO" id="GO:0005737">
    <property type="term" value="C:cytoplasm"/>
    <property type="evidence" value="ECO:0007669"/>
    <property type="project" value="UniProtKB-SubCell"/>
</dbReference>
<evidence type="ECO:0000313" key="10">
    <source>
        <dbReference type="Proteomes" id="UP000595349"/>
    </source>
</evidence>
<dbReference type="GO" id="GO:0006355">
    <property type="term" value="P:regulation of DNA-templated transcription"/>
    <property type="evidence" value="ECO:0007669"/>
    <property type="project" value="InterPro"/>
</dbReference>
<feature type="modified residue" description="4-aspartylphosphate" evidence="6">
    <location>
        <position position="54"/>
    </location>
</feature>
<evidence type="ECO:0000256" key="3">
    <source>
        <dbReference type="ARBA" id="ARBA00023015"/>
    </source>
</evidence>
<evidence type="ECO:0000256" key="4">
    <source>
        <dbReference type="ARBA" id="ARBA00023125"/>
    </source>
</evidence>
<dbReference type="GO" id="GO:0003677">
    <property type="term" value="F:DNA binding"/>
    <property type="evidence" value="ECO:0007669"/>
    <property type="project" value="UniProtKB-KW"/>
</dbReference>
<accession>A0A7T7CH86</accession>
<dbReference type="CDD" id="cd17535">
    <property type="entry name" value="REC_NarL-like"/>
    <property type="match status" value="1"/>
</dbReference>
<gene>
    <name evidence="9" type="ORF">HUG20_12830</name>
</gene>
<keyword evidence="2 6" id="KW-0597">Phosphoprotein</keyword>
<dbReference type="PROSITE" id="PS50043">
    <property type="entry name" value="HTH_LUXR_2"/>
    <property type="match status" value="1"/>
</dbReference>
<dbReference type="PANTHER" id="PTHR43214:SF43">
    <property type="entry name" value="TWO-COMPONENT RESPONSE REGULATOR"/>
    <property type="match status" value="1"/>
</dbReference>
<dbReference type="InterPro" id="IPR016032">
    <property type="entry name" value="Sig_transdc_resp-reg_C-effctor"/>
</dbReference>